<dbReference type="InterPro" id="IPR021514">
    <property type="entry name" value="DUF3176"/>
</dbReference>
<keyword evidence="2" id="KW-0812">Transmembrane</keyword>
<dbReference type="EMBL" id="JAQQWI010000014">
    <property type="protein sequence ID" value="KAK8013247.1"/>
    <property type="molecule type" value="Genomic_DNA"/>
</dbReference>
<feature type="transmembrane region" description="Helical" evidence="2">
    <location>
        <begin position="104"/>
        <end position="128"/>
    </location>
</feature>
<evidence type="ECO:0000313" key="3">
    <source>
        <dbReference type="EMBL" id="KAK8013247.1"/>
    </source>
</evidence>
<comment type="caution">
    <text evidence="3">The sequence shown here is derived from an EMBL/GenBank/DDBJ whole genome shotgun (WGS) entry which is preliminary data.</text>
</comment>
<sequence>MNSPETHSLVSTEDERSRNQTHRSSTALLPIQGSQQTPPSEPEPPAGEMTTMKEAKPKPLQRPQSAWSLWWIEIFNCLLMIGMLCTIVGVLYPNNGKPLPDLPYHVSINTIVSILSTTLKASAALILAEGISHLKWNSFQQYRLLNGLAVFDKASRGPLGCLQLLTALVRRGWQFAPLLAAALTILTLALDPFTQQLVRYYDCRQENIYQKAGLPRANTYNEGGRSATIAASVVGVINQGLYNPDPVTAPLFCPSGNCTFDPPFTTLGFCSICEDISSQLVISKESETSTVSTHQNSSWVKTTIPSGSYSSYDAPTGGTWFSMNSYLNDGTNNASNWVDIIQASLAFPGEPKPRWFHNTSECGTALNNGTWACSGIGGSGAARCKIKPCVRTYKATLEHGHFKEELVRSYLNMAFVTSYNATLGKFWSAADLRCAGFRAVERLRNEGIYINNTDDIIPWNVLVNNL</sequence>
<keyword evidence="2" id="KW-1133">Transmembrane helix</keyword>
<evidence type="ECO:0000256" key="1">
    <source>
        <dbReference type="SAM" id="MobiDB-lite"/>
    </source>
</evidence>
<proteinExistence type="predicted"/>
<accession>A0ABR1RJ11</accession>
<gene>
    <name evidence="3" type="ORF">PG991_009518</name>
</gene>
<evidence type="ECO:0000256" key="2">
    <source>
        <dbReference type="SAM" id="Phobius"/>
    </source>
</evidence>
<feature type="transmembrane region" description="Helical" evidence="2">
    <location>
        <begin position="172"/>
        <end position="190"/>
    </location>
</feature>
<keyword evidence="2" id="KW-0472">Membrane</keyword>
<keyword evidence="4" id="KW-1185">Reference proteome</keyword>
<evidence type="ECO:0000313" key="4">
    <source>
        <dbReference type="Proteomes" id="UP001396898"/>
    </source>
</evidence>
<name>A0ABR1RJ11_9PEZI</name>
<feature type="region of interest" description="Disordered" evidence="1">
    <location>
        <begin position="1"/>
        <end position="58"/>
    </location>
</feature>
<dbReference type="Proteomes" id="UP001396898">
    <property type="component" value="Unassembled WGS sequence"/>
</dbReference>
<protein>
    <submittedName>
        <fullName evidence="3">Uncharacterized protein</fullName>
    </submittedName>
</protein>
<dbReference type="PANTHER" id="PTHR35394:SF5">
    <property type="entry name" value="DUF3176 DOMAIN-CONTAINING PROTEIN"/>
    <property type="match status" value="1"/>
</dbReference>
<dbReference type="Pfam" id="PF11374">
    <property type="entry name" value="DUF3176"/>
    <property type="match status" value="1"/>
</dbReference>
<feature type="compositionally biased region" description="Polar residues" evidence="1">
    <location>
        <begin position="1"/>
        <end position="11"/>
    </location>
</feature>
<organism evidence="3 4">
    <name type="scientific">Apiospora marii</name>
    <dbReference type="NCBI Taxonomy" id="335849"/>
    <lineage>
        <taxon>Eukaryota</taxon>
        <taxon>Fungi</taxon>
        <taxon>Dikarya</taxon>
        <taxon>Ascomycota</taxon>
        <taxon>Pezizomycotina</taxon>
        <taxon>Sordariomycetes</taxon>
        <taxon>Xylariomycetidae</taxon>
        <taxon>Amphisphaeriales</taxon>
        <taxon>Apiosporaceae</taxon>
        <taxon>Apiospora</taxon>
    </lineage>
</organism>
<feature type="transmembrane region" description="Helical" evidence="2">
    <location>
        <begin position="69"/>
        <end position="92"/>
    </location>
</feature>
<dbReference type="PANTHER" id="PTHR35394">
    <property type="entry name" value="DUF3176 DOMAIN-CONTAINING PROTEIN"/>
    <property type="match status" value="1"/>
</dbReference>
<reference evidence="3 4" key="1">
    <citation type="submission" date="2023-01" db="EMBL/GenBank/DDBJ databases">
        <title>Analysis of 21 Apiospora genomes using comparative genomics revels a genus with tremendous synthesis potential of carbohydrate active enzymes and secondary metabolites.</title>
        <authorList>
            <person name="Sorensen T."/>
        </authorList>
    </citation>
    <scope>NUCLEOTIDE SEQUENCE [LARGE SCALE GENOMIC DNA]</scope>
    <source>
        <strain evidence="3 4">CBS 20057</strain>
    </source>
</reference>